<protein>
    <submittedName>
        <fullName evidence="2">Uncharacterized protein</fullName>
    </submittedName>
</protein>
<dbReference type="EMBL" id="KN846961">
    <property type="protein sequence ID" value="KIW64436.1"/>
    <property type="molecule type" value="Genomic_DNA"/>
</dbReference>
<feature type="compositionally biased region" description="Polar residues" evidence="1">
    <location>
        <begin position="920"/>
        <end position="936"/>
    </location>
</feature>
<feature type="region of interest" description="Disordered" evidence="1">
    <location>
        <begin position="920"/>
        <end position="942"/>
    </location>
</feature>
<organism evidence="2 3">
    <name type="scientific">Phialophora macrospora</name>
    <dbReference type="NCBI Taxonomy" id="1851006"/>
    <lineage>
        <taxon>Eukaryota</taxon>
        <taxon>Fungi</taxon>
        <taxon>Dikarya</taxon>
        <taxon>Ascomycota</taxon>
        <taxon>Pezizomycotina</taxon>
        <taxon>Eurotiomycetes</taxon>
        <taxon>Chaetothyriomycetidae</taxon>
        <taxon>Chaetothyriales</taxon>
        <taxon>Herpotrichiellaceae</taxon>
        <taxon>Phialophora</taxon>
    </lineage>
</organism>
<evidence type="ECO:0000313" key="3">
    <source>
        <dbReference type="Proteomes" id="UP000054266"/>
    </source>
</evidence>
<gene>
    <name evidence="2" type="ORF">PV04_09368</name>
</gene>
<sequence>MDQPFPDPPLINACLATASNPSRRETSNTTFSTSFSSARKANDAELAEAIRLSLQDQQTSPRPSRLPVESGPNKLPLDLVLHLNNEFNALNQPDGDTAIYFGAPPQEAGQSDRDYQYIKHHFDRVHVLDSKTLRLMGDESKFTDDDLLKSTKSFRAERRLRKEHRNVLQEAETKRGGKFRYYIDLRPPREDEEAVILITELTCTRGVLTWDQAKEHYNLAPVSVLGHELGGNPPAQGVPQQANPSATVQETPTDPSTGAANPLEPARTSENAPTPSTPKPSTVAADYSALRHHSALERLLQAINGNDPKLDSAPKTWTFFALARYFGCAAHERISRWITTWIYADNNVNFIQNNPEVAYRIAMGIRSPDLLKDSFSILVSERALIEAYGEHRSEILTPLRQNVHGRKLELLDDDERNRIDHAASSLVKRIREIISHMCERLSFLQESAMYDSLDKIIANTPKETELLMSAKRTIKDYVRSRIYYILCQDQKPFAELEQNVASTLRFRSATADSFSEVYNTLNRSTRPFTKTFWLALQRTQFDICPTNTASGGTTGLGHDTQHTLALKALYMEQPMYGITEISRAVLDNKIVAVNRMLYKQEIAKSHGMNSFEPSVSGMSLAVARDPTDLALDKLAIEIPPRGTLSRPAEEESSPTKRRKTSGVEEFIDFSWDGGSSAPSFSDSAPTKKVSFATSPSSFYRAQAAECEDVSDMFMSSPVGGTAPLVSEEGRDTGSPSQSYGNPAYPKPSWTSIDGRLTLQAGKATTALSTGQSTLALRQKPMEMDASGLTQSRMGVQQPEEQQPAVEHAEPAPTLATAWARKYAAFLTKCRSHNSSSTLPDCPEPDPFAMNITERASLPNFPSLAPSLKNEADVSGIAGRFRWREAFNPGPGIGDGVDSGSNTATATIERPSLEARIVSGNPTEQTAGSSSYHQNPFNGFRNVESMPQQPLQLTSGNSSRTVLQAFSNSNTPGQANSPSNPYKSSAHTASGNRPFYPVNPEVMLQEIGAAVGNICSSILYPPYLFHQTGLLPTDLFDSVLNLNENEFRYLPLWAPDGNDDGSGGVFDETPVPNLDPDRATFESFGPGRIRRPYDQVDSVMSNSDIEEISSSQAISTVGRASKLATDGTHTVTNISSDASMAGDPVDADAVIVSSASDLLGADSVDEGVLRRDSAGDSLQSDLETEIEVKELDGDDDDATDTINGDDHLEKEMTASLRAFIAGDGDDDDDNDEDGESACNKRHNSVTMEAEQAVQAQELNAKPVNPALFHTAVGGEVEVAVEVGGTGEGNGKGKAKAQNHPFFPHSDLEHYGQIQHGQPSRQTPHIRHNATLQFQDEDEYEFI</sequence>
<feature type="compositionally biased region" description="Low complexity" evidence="1">
    <location>
        <begin position="27"/>
        <end position="37"/>
    </location>
</feature>
<keyword evidence="3" id="KW-1185">Reference proteome</keyword>
<feature type="compositionally biased region" description="Acidic residues" evidence="1">
    <location>
        <begin position="1222"/>
        <end position="1234"/>
    </location>
</feature>
<feature type="region of interest" description="Disordered" evidence="1">
    <location>
        <begin position="965"/>
        <end position="988"/>
    </location>
</feature>
<dbReference type="HOGENOM" id="CLU_007499_0_0_1"/>
<reference evidence="2 3" key="1">
    <citation type="submission" date="2015-01" db="EMBL/GenBank/DDBJ databases">
        <title>The Genome Sequence of Capronia semiimmersa CBS27337.</title>
        <authorList>
            <consortium name="The Broad Institute Genomics Platform"/>
            <person name="Cuomo C."/>
            <person name="de Hoog S."/>
            <person name="Gorbushina A."/>
            <person name="Stielow B."/>
            <person name="Teixiera M."/>
            <person name="Abouelleil A."/>
            <person name="Chapman S.B."/>
            <person name="Priest M."/>
            <person name="Young S.K."/>
            <person name="Wortman J."/>
            <person name="Nusbaum C."/>
            <person name="Birren B."/>
        </authorList>
    </citation>
    <scope>NUCLEOTIDE SEQUENCE [LARGE SCALE GENOMIC DNA]</scope>
    <source>
        <strain evidence="2 3">CBS 27337</strain>
    </source>
</reference>
<feature type="region of interest" description="Disordered" evidence="1">
    <location>
        <begin position="228"/>
        <end position="282"/>
    </location>
</feature>
<feature type="region of interest" description="Disordered" evidence="1">
    <location>
        <begin position="1220"/>
        <end position="1243"/>
    </location>
</feature>
<feature type="region of interest" description="Disordered" evidence="1">
    <location>
        <begin position="719"/>
        <end position="750"/>
    </location>
</feature>
<name>A0A0D2CGZ2_9EURO</name>
<feature type="compositionally biased region" description="Polar residues" evidence="1">
    <location>
        <begin position="238"/>
        <end position="259"/>
    </location>
</feature>
<proteinExistence type="predicted"/>
<feature type="region of interest" description="Disordered" evidence="1">
    <location>
        <begin position="19"/>
        <end position="38"/>
    </location>
</feature>
<evidence type="ECO:0000313" key="2">
    <source>
        <dbReference type="EMBL" id="KIW64436.1"/>
    </source>
</evidence>
<evidence type="ECO:0000256" key="1">
    <source>
        <dbReference type="SAM" id="MobiDB-lite"/>
    </source>
</evidence>
<feature type="region of interest" description="Disordered" evidence="1">
    <location>
        <begin position="640"/>
        <end position="661"/>
    </location>
</feature>
<accession>A0A0D2CGZ2</accession>
<dbReference type="Proteomes" id="UP000054266">
    <property type="component" value="Unassembled WGS sequence"/>
</dbReference>